<accession>A0A564Z859</accession>
<dbReference type="Proteomes" id="UP000321570">
    <property type="component" value="Unassembled WGS sequence"/>
</dbReference>
<organism evidence="1 2">
    <name type="scientific">Hymenolepis diminuta</name>
    <name type="common">Rat tapeworm</name>
    <dbReference type="NCBI Taxonomy" id="6216"/>
    <lineage>
        <taxon>Eukaryota</taxon>
        <taxon>Metazoa</taxon>
        <taxon>Spiralia</taxon>
        <taxon>Lophotrochozoa</taxon>
        <taxon>Platyhelminthes</taxon>
        <taxon>Cestoda</taxon>
        <taxon>Eucestoda</taxon>
        <taxon>Cyclophyllidea</taxon>
        <taxon>Hymenolepididae</taxon>
        <taxon>Hymenolepis</taxon>
    </lineage>
</organism>
<reference evidence="1 2" key="1">
    <citation type="submission" date="2019-07" db="EMBL/GenBank/DDBJ databases">
        <authorList>
            <person name="Jastrzebski P J."/>
            <person name="Paukszto L."/>
            <person name="Jastrzebski P J."/>
        </authorList>
    </citation>
    <scope>NUCLEOTIDE SEQUENCE [LARGE SCALE GENOMIC DNA]</scope>
    <source>
        <strain evidence="1 2">WMS-il1</strain>
    </source>
</reference>
<name>A0A564Z859_HYMDI</name>
<dbReference type="EMBL" id="CABIJS010000696">
    <property type="protein sequence ID" value="VUZ55622.1"/>
    <property type="molecule type" value="Genomic_DNA"/>
</dbReference>
<protein>
    <submittedName>
        <fullName evidence="1">Uncharacterized protein</fullName>
    </submittedName>
</protein>
<evidence type="ECO:0000313" key="2">
    <source>
        <dbReference type="Proteomes" id="UP000321570"/>
    </source>
</evidence>
<sequence>MFEFVDNEVLVLHFDTLMYDVKCSINMFKPYLKSRQRMRTSIYRKFISNIDELLSRAIRLRRQFIYFNVHLYSRVIKDGGEDCTVHSFTRPLIQVVQNLEGRRVRINQKYFSRKRN</sequence>
<proteinExistence type="predicted"/>
<gene>
    <name evidence="1" type="ORF">WMSIL1_LOCUS13434</name>
</gene>
<dbReference type="AlphaFoldDB" id="A0A564Z859"/>
<keyword evidence="2" id="KW-1185">Reference proteome</keyword>
<evidence type="ECO:0000313" key="1">
    <source>
        <dbReference type="EMBL" id="VUZ55622.1"/>
    </source>
</evidence>